<dbReference type="Proteomes" id="UP000245380">
    <property type="component" value="Unassembled WGS sequence"/>
</dbReference>
<feature type="non-terminal residue" evidence="3">
    <location>
        <position position="1"/>
    </location>
</feature>
<dbReference type="InterPro" id="IPR057587">
    <property type="entry name" value="GpJ_Ig_second"/>
</dbReference>
<dbReference type="AlphaFoldDB" id="A0A2U3CVM7"/>
<dbReference type="PANTHER" id="PTHR36251:SF2">
    <property type="entry name" value="GIFSY-2 PROPHAGE HOST SPECIFICITY PROTEIN J, PHAGE LAMBDA"/>
    <property type="match status" value="1"/>
</dbReference>
<dbReference type="InterPro" id="IPR053171">
    <property type="entry name" value="Viral_Tip_Attach_Protein"/>
</dbReference>
<reference evidence="3 4" key="1">
    <citation type="submission" date="2016-11" db="EMBL/GenBank/DDBJ databases">
        <title>Comparative genomics of Acidibacillus ferroxidans species.</title>
        <authorList>
            <person name="Oliveira G."/>
            <person name="Nunes G."/>
            <person name="Oliveira R."/>
            <person name="Araujo F."/>
            <person name="Salim A."/>
            <person name="Scholte L."/>
            <person name="Morais D."/>
            <person name="Nancucheo I."/>
            <person name="Johnson D.B."/>
            <person name="Grail B."/>
            <person name="Bittencourt J."/>
            <person name="Valadares R."/>
        </authorList>
    </citation>
    <scope>NUCLEOTIDE SEQUENCE [LARGE SCALE GENOMIC DNA]</scope>
    <source>
        <strain evidence="3 4">Y002</strain>
    </source>
</reference>
<keyword evidence="4" id="KW-1185">Reference proteome</keyword>
<sequence length="505" mass="53802">YTGATSPEAYLEFNIQAPSAPTSVEVTQGYFAVTLKPKSADLANVSTQYDFWTSGETRLPSAAVDVVEKQATRAGMGTTWTSEGLLNDHTYYWYVRAINAFGSSAFIEVVARCFTDAAGLIPQIDTEFKGTNTYKELMAEIGNVSDGVKSYVDDQIETSEGRLTQTIDTVQQSVVLVDGKVQEQGVTINEQGQLIDAQGKLIETNGQQIDVVKATVQEVSKSVVDLEGNVNAQWGAKIQVDSKGQKYVAGIQLGMEGSGGAIQSYFMVNANNFAIYNPTNSTADLAFAVKNGQVFMKATFIENGSIDNAKIGNYIQSNNYVAGSAGWKLNKAGDAEFNNVTVRGIVYANGGRFTGEIQATSGKFKGTVEATSFIGDVCNMGVADDLYGEGGTYDMVRTITYRDTANTTKTITVMANLSGVPKYPGMLLGAEITVNGVTKSASAGTSVRDTEGGMLSTSGTVMATFKGVTAATVTAKIVFKEGATHRWLRSPTMIVTRGSGSFTYS</sequence>
<evidence type="ECO:0000313" key="3">
    <source>
        <dbReference type="EMBL" id="PWI53044.1"/>
    </source>
</evidence>
<dbReference type="InterPro" id="IPR015406">
    <property type="entry name" value="GpJ_CSF"/>
</dbReference>
<dbReference type="RefSeq" id="WP_146192843.1">
    <property type="nucleotide sequence ID" value="NZ_MPDK01000063.1"/>
</dbReference>
<dbReference type="Pfam" id="PF24489">
    <property type="entry name" value="Ig_J_second"/>
    <property type="match status" value="1"/>
</dbReference>
<gene>
    <name evidence="3" type="ORF">BM613_14025</name>
</gene>
<dbReference type="PANTHER" id="PTHR36251">
    <property type="entry name" value="FELS-1 PROPHAGE HOST SPECIFICITY PROTEIN-RELATED"/>
    <property type="match status" value="1"/>
</dbReference>
<comment type="caution">
    <text evidence="3">The sequence shown here is derived from an EMBL/GenBank/DDBJ whole genome shotgun (WGS) entry which is preliminary data.</text>
</comment>
<dbReference type="EMBL" id="MPDK01000063">
    <property type="protein sequence ID" value="PWI53044.1"/>
    <property type="molecule type" value="Genomic_DNA"/>
</dbReference>
<dbReference type="OrthoDB" id="109844at2"/>
<organism evidence="3 4">
    <name type="scientific">Sulfoacidibacillus thermotolerans</name>
    <name type="common">Acidibacillus sulfuroxidans</name>
    <dbReference type="NCBI Taxonomy" id="1765684"/>
    <lineage>
        <taxon>Bacteria</taxon>
        <taxon>Bacillati</taxon>
        <taxon>Bacillota</taxon>
        <taxon>Bacilli</taxon>
        <taxon>Bacillales</taxon>
        <taxon>Alicyclobacillaceae</taxon>
        <taxon>Sulfoacidibacillus</taxon>
    </lineage>
</organism>
<protein>
    <recommendedName>
        <fullName evidence="5">Fibronectin type-III domain-containing protein</fullName>
    </recommendedName>
</protein>
<proteinExistence type="predicted"/>
<dbReference type="InterPro" id="IPR013783">
    <property type="entry name" value="Ig-like_fold"/>
</dbReference>
<dbReference type="Pfam" id="PF09327">
    <property type="entry name" value="Phage_Tail_Tip"/>
    <property type="match status" value="1"/>
</dbReference>
<dbReference type="Gene3D" id="2.60.40.10">
    <property type="entry name" value="Immunoglobulins"/>
    <property type="match status" value="1"/>
</dbReference>
<feature type="domain" description="Tip attachment protein J central straight fiber" evidence="1">
    <location>
        <begin position="216"/>
        <end position="352"/>
    </location>
</feature>
<name>A0A2U3CVM7_SULT2</name>
<evidence type="ECO:0008006" key="5">
    <source>
        <dbReference type="Google" id="ProtNLM"/>
    </source>
</evidence>
<feature type="domain" description="Tip attachment protein J second Ig-like" evidence="2">
    <location>
        <begin position="20"/>
        <end position="124"/>
    </location>
</feature>
<dbReference type="SUPFAM" id="SSF49265">
    <property type="entry name" value="Fibronectin type III"/>
    <property type="match status" value="1"/>
</dbReference>
<accession>A0A2U3CVM7</accession>
<evidence type="ECO:0000313" key="4">
    <source>
        <dbReference type="Proteomes" id="UP000245380"/>
    </source>
</evidence>
<evidence type="ECO:0000259" key="1">
    <source>
        <dbReference type="Pfam" id="PF09327"/>
    </source>
</evidence>
<dbReference type="InterPro" id="IPR036116">
    <property type="entry name" value="FN3_sf"/>
</dbReference>
<evidence type="ECO:0000259" key="2">
    <source>
        <dbReference type="Pfam" id="PF24489"/>
    </source>
</evidence>